<proteinExistence type="predicted"/>
<organism evidence="1 2">
    <name type="scientific">Spirosoma profusum</name>
    <dbReference type="NCBI Taxonomy" id="2771354"/>
    <lineage>
        <taxon>Bacteria</taxon>
        <taxon>Pseudomonadati</taxon>
        <taxon>Bacteroidota</taxon>
        <taxon>Cytophagia</taxon>
        <taxon>Cytophagales</taxon>
        <taxon>Cytophagaceae</taxon>
        <taxon>Spirosoma</taxon>
    </lineage>
</organism>
<evidence type="ECO:0000313" key="2">
    <source>
        <dbReference type="Proteomes" id="UP000598820"/>
    </source>
</evidence>
<dbReference type="InterPro" id="IPR029068">
    <property type="entry name" value="Glyas_Bleomycin-R_OHBP_Dase"/>
</dbReference>
<dbReference type="EMBL" id="JACWZY010000038">
    <property type="protein sequence ID" value="MBD2704838.1"/>
    <property type="molecule type" value="Genomic_DNA"/>
</dbReference>
<accession>A0A927AUV3</accession>
<keyword evidence="2" id="KW-1185">Reference proteome</keyword>
<comment type="caution">
    <text evidence="1">The sequence shown here is derived from an EMBL/GenBank/DDBJ whole genome shotgun (WGS) entry which is preliminary data.</text>
</comment>
<evidence type="ECO:0000313" key="1">
    <source>
        <dbReference type="EMBL" id="MBD2704838.1"/>
    </source>
</evidence>
<name>A0A927AUV3_9BACT</name>
<dbReference type="AlphaFoldDB" id="A0A927AUV3"/>
<reference evidence="1" key="1">
    <citation type="submission" date="2020-09" db="EMBL/GenBank/DDBJ databases">
        <authorList>
            <person name="Kim M.K."/>
        </authorList>
    </citation>
    <scope>NUCLEOTIDE SEQUENCE</scope>
    <source>
        <strain evidence="1">BT702</strain>
    </source>
</reference>
<gene>
    <name evidence="1" type="ORF">IC229_29675</name>
</gene>
<dbReference type="RefSeq" id="WP_190891742.1">
    <property type="nucleotide sequence ID" value="NZ_JACWZY010000038.1"/>
</dbReference>
<dbReference type="Gene3D" id="3.10.180.10">
    <property type="entry name" value="2,3-Dihydroxybiphenyl 1,2-Dioxygenase, domain 1"/>
    <property type="match status" value="1"/>
</dbReference>
<dbReference type="Proteomes" id="UP000598820">
    <property type="component" value="Unassembled WGS sequence"/>
</dbReference>
<dbReference type="SUPFAM" id="SSF54593">
    <property type="entry name" value="Glyoxalase/Bleomycin resistance protein/Dihydroxybiphenyl dioxygenase"/>
    <property type="match status" value="1"/>
</dbReference>
<protein>
    <recommendedName>
        <fullName evidence="3">VOC domain-containing protein</fullName>
    </recommendedName>
</protein>
<evidence type="ECO:0008006" key="3">
    <source>
        <dbReference type="Google" id="ProtNLM"/>
    </source>
</evidence>
<sequence>MSPEHAGRSIQNVLESDLESVVSQIAARGIQYSKEERPERNTRKVMYYDPDGNEIGLIHVSS</sequence>